<dbReference type="Pfam" id="PF01597">
    <property type="entry name" value="GCV_H"/>
    <property type="match status" value="1"/>
</dbReference>
<gene>
    <name evidence="1" type="ORF">GQR93_02110</name>
</gene>
<dbReference type="SUPFAM" id="SSF51230">
    <property type="entry name" value="Single hybrid motif"/>
    <property type="match status" value="1"/>
</dbReference>
<dbReference type="CDD" id="cd06848">
    <property type="entry name" value="GCS_H"/>
    <property type="match status" value="1"/>
</dbReference>
<proteinExistence type="predicted"/>
<name>A0A6P1E773_LENHI</name>
<protein>
    <submittedName>
        <fullName evidence="1">Glycine cleavage system protein H</fullName>
    </submittedName>
</protein>
<reference evidence="1 2" key="1">
    <citation type="submission" date="2019-12" db="EMBL/GenBank/DDBJ databases">
        <title>Lactobacillus hilgardii FLUB.</title>
        <authorList>
            <person name="Gustaw K."/>
        </authorList>
    </citation>
    <scope>NUCLEOTIDE SEQUENCE [LARGE SCALE GENOMIC DNA]</scope>
    <source>
        <strain evidence="1 2">FLUB</strain>
    </source>
</reference>
<dbReference type="InterPro" id="IPR011053">
    <property type="entry name" value="Single_hybrid_motif"/>
</dbReference>
<sequence>MINMAGTIDDSRYFWKARANDGNFRIGLSDAAREEFGEISSVTFSTSDKEIRDGHDFLTLESPNTVSDTTVLHSPESGEVVRFHTELLYQPDLINSADRNKNWIVEVY</sequence>
<dbReference type="AlphaFoldDB" id="A0A6P1E773"/>
<evidence type="ECO:0000313" key="2">
    <source>
        <dbReference type="Proteomes" id="UP000465035"/>
    </source>
</evidence>
<evidence type="ECO:0000313" key="1">
    <source>
        <dbReference type="EMBL" id="QHB51101.1"/>
    </source>
</evidence>
<organism evidence="1 2">
    <name type="scientific">Lentilactobacillus hilgardii</name>
    <name type="common">Lactobacillus hilgardii</name>
    <dbReference type="NCBI Taxonomy" id="1588"/>
    <lineage>
        <taxon>Bacteria</taxon>
        <taxon>Bacillati</taxon>
        <taxon>Bacillota</taxon>
        <taxon>Bacilli</taxon>
        <taxon>Lactobacillales</taxon>
        <taxon>Lactobacillaceae</taxon>
        <taxon>Lentilactobacillus</taxon>
    </lineage>
</organism>
<dbReference type="Gene3D" id="2.40.50.100">
    <property type="match status" value="1"/>
</dbReference>
<dbReference type="EMBL" id="CP047121">
    <property type="protein sequence ID" value="QHB51101.1"/>
    <property type="molecule type" value="Genomic_DNA"/>
</dbReference>
<dbReference type="Proteomes" id="UP000465035">
    <property type="component" value="Chromosome"/>
</dbReference>
<accession>A0A6P1E773</accession>
<dbReference type="InterPro" id="IPR033753">
    <property type="entry name" value="GCV_H/Fam206"/>
</dbReference>